<dbReference type="EMBL" id="LJQG01000323">
    <property type="protein sequence ID" value="KPX13047.1"/>
    <property type="molecule type" value="Genomic_DNA"/>
</dbReference>
<comment type="caution">
    <text evidence="2">The sequence shown here is derived from an EMBL/GenBank/DDBJ whole genome shotgun (WGS) entry which is preliminary data.</text>
</comment>
<evidence type="ECO:0000313" key="3">
    <source>
        <dbReference type="Proteomes" id="UP000050346"/>
    </source>
</evidence>
<protein>
    <submittedName>
        <fullName evidence="2">Uncharacterized protein</fullName>
    </submittedName>
</protein>
<sequence>MQRTAVPARGRLKQGKAVYIRALALLILASYRHVRGRTAMFLNAYTATAVPESPRRDR</sequence>
<feature type="transmembrane region" description="Helical" evidence="1">
    <location>
        <begin position="17"/>
        <end position="34"/>
    </location>
</feature>
<dbReference type="PATRIC" id="fig|235272.12.peg.3784"/>
<dbReference type="AlphaFoldDB" id="A0A0N8RBV5"/>
<keyword evidence="1" id="KW-0472">Membrane</keyword>
<gene>
    <name evidence="2" type="ORF">ALO71_102183</name>
</gene>
<dbReference type="Proteomes" id="UP000050346">
    <property type="component" value="Unassembled WGS sequence"/>
</dbReference>
<reference evidence="2 3" key="1">
    <citation type="submission" date="2015-09" db="EMBL/GenBank/DDBJ databases">
        <title>Genome announcement of multiple Pseudomonas syringae strains.</title>
        <authorList>
            <person name="Thakur S."/>
            <person name="Wang P.W."/>
            <person name="Gong Y."/>
            <person name="Weir B.S."/>
            <person name="Guttman D.S."/>
        </authorList>
    </citation>
    <scope>NUCLEOTIDE SEQUENCE [LARGE SCALE GENOMIC DNA]</scope>
    <source>
        <strain evidence="2 3">ICMP9150</strain>
    </source>
</reference>
<evidence type="ECO:0000313" key="2">
    <source>
        <dbReference type="EMBL" id="KPX13047.1"/>
    </source>
</evidence>
<keyword evidence="1" id="KW-1133">Transmembrane helix</keyword>
<organism evidence="2 3">
    <name type="scientific">Pseudomonas amygdali pv. dendropanacis</name>
    <dbReference type="NCBI Taxonomy" id="235272"/>
    <lineage>
        <taxon>Bacteria</taxon>
        <taxon>Pseudomonadati</taxon>
        <taxon>Pseudomonadota</taxon>
        <taxon>Gammaproteobacteria</taxon>
        <taxon>Pseudomonadales</taxon>
        <taxon>Pseudomonadaceae</taxon>
        <taxon>Pseudomonas</taxon>
        <taxon>Pseudomonas amygdali</taxon>
    </lineage>
</organism>
<keyword evidence="1" id="KW-0812">Transmembrane</keyword>
<proteinExistence type="predicted"/>
<name>A0A0N8RBV5_PSEA0</name>
<accession>A0A0N8RBV5</accession>
<evidence type="ECO:0000256" key="1">
    <source>
        <dbReference type="SAM" id="Phobius"/>
    </source>
</evidence>